<evidence type="ECO:0000256" key="7">
    <source>
        <dbReference type="ARBA" id="ARBA00022793"/>
    </source>
</evidence>
<evidence type="ECO:0000256" key="2">
    <source>
        <dbReference type="ARBA" id="ARBA00005796"/>
    </source>
</evidence>
<evidence type="ECO:0000259" key="12">
    <source>
        <dbReference type="Pfam" id="PF00821"/>
    </source>
</evidence>
<dbReference type="AlphaFoldDB" id="A0A515EUX4"/>
<dbReference type="KEGG" id="rhg:EXZ61_21225"/>
<dbReference type="PROSITE" id="PS00505">
    <property type="entry name" value="PEPCK_GTP"/>
    <property type="match status" value="1"/>
</dbReference>
<dbReference type="InterPro" id="IPR035078">
    <property type="entry name" value="PEP_carboxykinase_GTP_N"/>
</dbReference>
<comment type="cofactor">
    <cofactor evidence="11">
        <name>Mn(2+)</name>
        <dbReference type="ChEBI" id="CHEBI:29035"/>
    </cofactor>
    <text evidence="11">Binds 1 Mn(2+) ion per subunit.</text>
</comment>
<dbReference type="InterPro" id="IPR008210">
    <property type="entry name" value="PEP_carboxykinase_N"/>
</dbReference>
<dbReference type="GO" id="GO:0033993">
    <property type="term" value="P:response to lipid"/>
    <property type="evidence" value="ECO:0007669"/>
    <property type="project" value="TreeGrafter"/>
</dbReference>
<dbReference type="PANTHER" id="PTHR11561:SF0">
    <property type="entry name" value="PHOSPHOENOLPYRUVATE CARBOXYKINASE [GTP]-RELATED"/>
    <property type="match status" value="1"/>
</dbReference>
<feature type="binding site" evidence="11">
    <location>
        <begin position="406"/>
        <end position="408"/>
    </location>
    <ligand>
        <name>substrate</name>
    </ligand>
</feature>
<comment type="subcellular location">
    <subcellularLocation>
        <location evidence="11">Cytoplasm</location>
    </subcellularLocation>
</comment>
<evidence type="ECO:0000256" key="8">
    <source>
        <dbReference type="ARBA" id="ARBA00023134"/>
    </source>
</evidence>
<comment type="function">
    <text evidence="11">Catalyzes the conversion of oxaloacetate (OAA) to phosphoenolpyruvate (PEP), the rate-limiting step in the metabolic pathway that produces glucose from lactate and other precursors derived from the citric acid cycle.</text>
</comment>
<feature type="binding site" evidence="11">
    <location>
        <position position="282"/>
    </location>
    <ligand>
        <name>substrate</name>
    </ligand>
</feature>
<keyword evidence="5 11" id="KW-0479">Metal-binding</keyword>
<evidence type="ECO:0000256" key="6">
    <source>
        <dbReference type="ARBA" id="ARBA00022741"/>
    </source>
</evidence>
<dbReference type="GO" id="GO:0042594">
    <property type="term" value="P:response to starvation"/>
    <property type="evidence" value="ECO:0007669"/>
    <property type="project" value="TreeGrafter"/>
</dbReference>
<keyword evidence="10 11" id="KW-0456">Lyase</keyword>
<dbReference type="GO" id="GO:0005525">
    <property type="term" value="F:GTP binding"/>
    <property type="evidence" value="ECO:0007669"/>
    <property type="project" value="UniProtKB-UniRule"/>
</dbReference>
<evidence type="ECO:0000256" key="9">
    <source>
        <dbReference type="ARBA" id="ARBA00023211"/>
    </source>
</evidence>
<evidence type="ECO:0000256" key="11">
    <source>
        <dbReference type="HAMAP-Rule" id="MF_00452"/>
    </source>
</evidence>
<evidence type="ECO:0000313" key="15">
    <source>
        <dbReference type="Proteomes" id="UP000317365"/>
    </source>
</evidence>
<dbReference type="Pfam" id="PF17297">
    <property type="entry name" value="PEPCK_N"/>
    <property type="match status" value="1"/>
</dbReference>
<dbReference type="InterPro" id="IPR018091">
    <property type="entry name" value="PEP_carboxykin_GTP_CS"/>
</dbReference>
<evidence type="ECO:0000313" key="14">
    <source>
        <dbReference type="EMBL" id="QDL56474.1"/>
    </source>
</evidence>
<keyword evidence="9 11" id="KW-0464">Manganese</keyword>
<evidence type="ECO:0000259" key="13">
    <source>
        <dbReference type="Pfam" id="PF17297"/>
    </source>
</evidence>
<dbReference type="RefSeq" id="WP_142813909.1">
    <property type="nucleotide sequence ID" value="NZ_CP036282.1"/>
</dbReference>
<keyword evidence="7 11" id="KW-0210">Decarboxylase</keyword>
<dbReference type="GO" id="GO:0071333">
    <property type="term" value="P:cellular response to glucose stimulus"/>
    <property type="evidence" value="ECO:0007669"/>
    <property type="project" value="TreeGrafter"/>
</dbReference>
<feature type="binding site" evidence="11">
    <location>
        <begin position="536"/>
        <end position="539"/>
    </location>
    <ligand>
        <name>GTP</name>
        <dbReference type="ChEBI" id="CHEBI:37565"/>
    </ligand>
</feature>
<dbReference type="Pfam" id="PF00821">
    <property type="entry name" value="PEPCK_GTP"/>
    <property type="match status" value="1"/>
</dbReference>
<dbReference type="InterPro" id="IPR013035">
    <property type="entry name" value="PEP_carboxykinase_C"/>
</dbReference>
<dbReference type="HAMAP" id="MF_00452">
    <property type="entry name" value="PEPCK_GTP"/>
    <property type="match status" value="1"/>
</dbReference>
<comment type="pathway">
    <text evidence="1 11">Carbohydrate biosynthesis; gluconeogenesis.</text>
</comment>
<dbReference type="NCBIfam" id="NF003253">
    <property type="entry name" value="PRK04210.1"/>
    <property type="match status" value="1"/>
</dbReference>
<dbReference type="InterPro" id="IPR035077">
    <property type="entry name" value="PEP_carboxykinase_GTP_C"/>
</dbReference>
<dbReference type="GO" id="GO:0046327">
    <property type="term" value="P:glycerol biosynthetic process from pyruvate"/>
    <property type="evidence" value="ECO:0007669"/>
    <property type="project" value="TreeGrafter"/>
</dbReference>
<feature type="binding site" evidence="11">
    <location>
        <position position="408"/>
    </location>
    <ligand>
        <name>GTP</name>
        <dbReference type="ChEBI" id="CHEBI:37565"/>
    </ligand>
</feature>
<reference evidence="15" key="1">
    <citation type="submission" date="2019-02" db="EMBL/GenBank/DDBJ databases">
        <title>Complete genome sequence of Rhodoferax sp. Gr-4.</title>
        <authorList>
            <person name="Jin L."/>
        </authorList>
    </citation>
    <scope>NUCLEOTIDE SEQUENCE [LARGE SCALE GENOMIC DNA]</scope>
    <source>
        <strain evidence="15">Gr-4</strain>
    </source>
</reference>
<dbReference type="Gene3D" id="2.170.8.10">
    <property type="entry name" value="Phosphoenolpyruvate Carboxykinase, domain 2"/>
    <property type="match status" value="1"/>
</dbReference>
<comment type="similarity">
    <text evidence="2 11">Belongs to the phosphoenolpyruvate carboxykinase [GTP] family.</text>
</comment>
<evidence type="ECO:0000256" key="4">
    <source>
        <dbReference type="ARBA" id="ARBA00022432"/>
    </source>
</evidence>
<feature type="binding site" evidence="11">
    <location>
        <position position="439"/>
    </location>
    <ligand>
        <name>GTP</name>
        <dbReference type="ChEBI" id="CHEBI:37565"/>
    </ligand>
</feature>
<keyword evidence="4 11" id="KW-0312">Gluconeogenesis</keyword>
<dbReference type="FunFam" id="3.40.449.10:FF:000005">
    <property type="entry name" value="Phosphoenolpyruvate carboxykinase [GTP]"/>
    <property type="match status" value="1"/>
</dbReference>
<dbReference type="GO" id="GO:0030145">
    <property type="term" value="F:manganese ion binding"/>
    <property type="evidence" value="ECO:0007669"/>
    <property type="project" value="UniProtKB-UniRule"/>
</dbReference>
<dbReference type="CDD" id="cd00819">
    <property type="entry name" value="PEPCK_GTP"/>
    <property type="match status" value="1"/>
</dbReference>
<keyword evidence="11" id="KW-0963">Cytoplasm</keyword>
<dbReference type="GO" id="GO:0005829">
    <property type="term" value="C:cytosol"/>
    <property type="evidence" value="ECO:0007669"/>
    <property type="project" value="TreeGrafter"/>
</dbReference>
<dbReference type="EMBL" id="CP036282">
    <property type="protein sequence ID" value="QDL56474.1"/>
    <property type="molecule type" value="Genomic_DNA"/>
</dbReference>
<feature type="active site" evidence="11">
    <location>
        <position position="284"/>
    </location>
</feature>
<proteinExistence type="inferred from homology"/>
<dbReference type="GO" id="GO:0006094">
    <property type="term" value="P:gluconeogenesis"/>
    <property type="evidence" value="ECO:0007669"/>
    <property type="project" value="UniProtKB-UniRule"/>
</dbReference>
<name>A0A515EUX4_9BURK</name>
<accession>A0A515EUX4</accession>
<evidence type="ECO:0000256" key="5">
    <source>
        <dbReference type="ARBA" id="ARBA00022723"/>
    </source>
</evidence>
<feature type="domain" description="Phosphoenolpyruvate carboxykinase C-terminal P-loop" evidence="12">
    <location>
        <begin position="256"/>
        <end position="625"/>
    </location>
</feature>
<sequence length="628" mass="68759">MNSPMMQGLHLNTPKYVKNANVIAWVADMVALCKPDSVYWCDGSEEEYQRLCQQLVDAGTFKKLNPAKRPNSFLANSDPSDVARVEDRTYICSARKEDAGPTNNWMEPAAMRALLEQGQADGTPALFNGCMKGRTMYVVPFSMGPLGSHIAHIGIELSDSPYVAVNQRIMTRMGKAVFDVLGVDGNFVPCVHTVGAPLAAGQTDVKWPCNTTKYIVHYPETREIWSYGSGYGGNALLGKKCFALRIASTMGRDQGWLAEHMLILGVTNPQGKKYHVAAAFPSACGKTNFSMLVPPQGFEGWKVTTIGDDIAWIKPHADGKMYAINPEAGYFGVAPGTNFHTNPNCMASLDKNVIFTNVALTDDGDVWWEGMEKDTGGLPAHLIDWQGKDWTPAIAKETGAKAAHPNARFTVAAGNNPALDPQWDDAAGVPIDAFIFGGRRSTTVPLVTEARTWTEGVYMAATMGSETTAAATGQAGVVRRDPFAMLPFMGYNMSDYFQHWLTIGSKLSATGATLPRIFTTNWFRKGEDGKFVWPGYGENMRVLKWMIDRLEGTAAGVETGFGVAPLYAEINWSGLDFSQAQFDSVTSLTTSDWKQEIALHTELFTQLAYHLPKELEETKAHLEQRLAA</sequence>
<evidence type="ECO:0000256" key="1">
    <source>
        <dbReference type="ARBA" id="ARBA00004742"/>
    </source>
</evidence>
<evidence type="ECO:0000256" key="3">
    <source>
        <dbReference type="ARBA" id="ARBA00011245"/>
    </source>
</evidence>
<dbReference type="Proteomes" id="UP000317365">
    <property type="component" value="Chromosome"/>
</dbReference>
<feature type="binding site" evidence="11">
    <location>
        <position position="260"/>
    </location>
    <ligand>
        <name>Mn(2+)</name>
        <dbReference type="ChEBI" id="CHEBI:29035"/>
    </ligand>
</feature>
<keyword evidence="8 11" id="KW-0342">GTP-binding</keyword>
<feature type="binding site" evidence="11">
    <location>
        <begin position="231"/>
        <end position="233"/>
    </location>
    <ligand>
        <name>substrate</name>
    </ligand>
</feature>
<dbReference type="Gene3D" id="3.90.228.20">
    <property type="match status" value="1"/>
</dbReference>
<dbReference type="SUPFAM" id="SSF68923">
    <property type="entry name" value="PEP carboxykinase N-terminal domain"/>
    <property type="match status" value="1"/>
</dbReference>
<dbReference type="GO" id="GO:0019543">
    <property type="term" value="P:propionate catabolic process"/>
    <property type="evidence" value="ECO:0007669"/>
    <property type="project" value="TreeGrafter"/>
</dbReference>
<feature type="domain" description="Phosphoenolpyruvate carboxykinase GTP-utilising N-terminal" evidence="13">
    <location>
        <begin position="25"/>
        <end position="252"/>
    </location>
</feature>
<dbReference type="GO" id="GO:0006107">
    <property type="term" value="P:oxaloacetate metabolic process"/>
    <property type="evidence" value="ECO:0007669"/>
    <property type="project" value="TreeGrafter"/>
</dbReference>
<dbReference type="EC" id="4.1.1.32" evidence="11"/>
<evidence type="ECO:0000256" key="10">
    <source>
        <dbReference type="ARBA" id="ARBA00023239"/>
    </source>
</evidence>
<dbReference type="UniPathway" id="UPA00138"/>
<feature type="binding site" evidence="11">
    <location>
        <position position="84"/>
    </location>
    <ligand>
        <name>substrate</name>
    </ligand>
</feature>
<dbReference type="GO" id="GO:0004613">
    <property type="term" value="F:phosphoenolpyruvate carboxykinase (GTP) activity"/>
    <property type="evidence" value="ECO:0007669"/>
    <property type="project" value="UniProtKB-UniRule"/>
</dbReference>
<dbReference type="InterPro" id="IPR008209">
    <property type="entry name" value="PEP_carboxykinase_GTP"/>
</dbReference>
<gene>
    <name evidence="11" type="primary">pckG</name>
    <name evidence="14" type="ORF">EXZ61_21225</name>
</gene>
<keyword evidence="6 11" id="KW-0547">Nucleotide-binding</keyword>
<feature type="binding site" evidence="11">
    <location>
        <position position="240"/>
    </location>
    <ligand>
        <name>Mn(2+)</name>
        <dbReference type="ChEBI" id="CHEBI:29035"/>
    </ligand>
</feature>
<reference evidence="15" key="2">
    <citation type="journal article" date="2020" name="Int. J. Syst. Evol. Microbiol.">
        <title>Genomic insights into a novel species Rhodoferax aquaticus sp. nov., isolated from freshwater.</title>
        <authorList>
            <person name="Li T."/>
            <person name="Zhuo Y."/>
            <person name="Jin C.Z."/>
            <person name="Wu X."/>
            <person name="Ko S.R."/>
            <person name="Jin F.J."/>
            <person name="Ahn C.Y."/>
            <person name="Oh H.M."/>
            <person name="Lee H.G."/>
            <person name="Jin L."/>
        </authorList>
    </citation>
    <scope>NUCLEOTIDE SEQUENCE [LARGE SCALE GENOMIC DNA]</scope>
    <source>
        <strain evidence="15">Gr-4</strain>
    </source>
</reference>
<comment type="catalytic activity">
    <reaction evidence="11">
        <text>oxaloacetate + GTP = phosphoenolpyruvate + GDP + CO2</text>
        <dbReference type="Rhea" id="RHEA:10388"/>
        <dbReference type="ChEBI" id="CHEBI:16452"/>
        <dbReference type="ChEBI" id="CHEBI:16526"/>
        <dbReference type="ChEBI" id="CHEBI:37565"/>
        <dbReference type="ChEBI" id="CHEBI:58189"/>
        <dbReference type="ChEBI" id="CHEBI:58702"/>
        <dbReference type="EC" id="4.1.1.32"/>
    </reaction>
</comment>
<keyword evidence="15" id="KW-1185">Reference proteome</keyword>
<dbReference type="PANTHER" id="PTHR11561">
    <property type="entry name" value="PHOSPHOENOLPYRUVATE CARBOXYKINASE"/>
    <property type="match status" value="1"/>
</dbReference>
<comment type="subunit">
    <text evidence="3 11">Monomer.</text>
</comment>
<organism evidence="14 15">
    <name type="scientific">Rhodoferax aquaticus</name>
    <dbReference type="NCBI Taxonomy" id="2527691"/>
    <lineage>
        <taxon>Bacteria</taxon>
        <taxon>Pseudomonadati</taxon>
        <taxon>Pseudomonadota</taxon>
        <taxon>Betaproteobacteria</taxon>
        <taxon>Burkholderiales</taxon>
        <taxon>Comamonadaceae</taxon>
        <taxon>Rhodoferax</taxon>
    </lineage>
</organism>
<dbReference type="SUPFAM" id="SSF53795">
    <property type="entry name" value="PEP carboxykinase-like"/>
    <property type="match status" value="1"/>
</dbReference>
<dbReference type="PIRSF" id="PIRSF001348">
    <property type="entry name" value="PEP_carboxykinase_GTP"/>
    <property type="match status" value="1"/>
</dbReference>
<feature type="binding site" evidence="11">
    <location>
        <begin position="283"/>
        <end position="288"/>
    </location>
    <ligand>
        <name>GTP</name>
        <dbReference type="ChEBI" id="CHEBI:37565"/>
    </ligand>
</feature>
<dbReference type="Gene3D" id="3.40.449.10">
    <property type="entry name" value="Phosphoenolpyruvate Carboxykinase, domain 1"/>
    <property type="match status" value="1"/>
</dbReference>
<feature type="binding site" evidence="11">
    <location>
        <position position="309"/>
    </location>
    <ligand>
        <name>Mn(2+)</name>
        <dbReference type="ChEBI" id="CHEBI:29035"/>
    </ligand>
</feature>
<protein>
    <recommendedName>
        <fullName evidence="11">Phosphoenolpyruvate carboxykinase [GTP]</fullName>
        <shortName evidence="11">PEP carboxykinase</shortName>
        <shortName evidence="11">PEPCK</shortName>
        <ecNumber evidence="11">4.1.1.32</ecNumber>
    </recommendedName>
    <alternativeName>
        <fullName evidence="11">GTP-dependent phosphoenolpyruvate carboxykinase</fullName>
        <shortName evidence="11">GTP-PEPCK</shortName>
    </alternativeName>
</protein>